<dbReference type="InterPro" id="IPR047057">
    <property type="entry name" value="MerR_fam"/>
</dbReference>
<dbReference type="PANTHER" id="PTHR30204">
    <property type="entry name" value="REDOX-CYCLING DRUG-SENSING TRANSCRIPTIONAL ACTIVATOR SOXR"/>
    <property type="match status" value="1"/>
</dbReference>
<organism evidence="7 8">
    <name type="scientific">Pseudogemmobacter lacusdianii</name>
    <dbReference type="NCBI Taxonomy" id="3069608"/>
    <lineage>
        <taxon>Bacteria</taxon>
        <taxon>Pseudomonadati</taxon>
        <taxon>Pseudomonadota</taxon>
        <taxon>Alphaproteobacteria</taxon>
        <taxon>Rhodobacterales</taxon>
        <taxon>Paracoccaceae</taxon>
        <taxon>Pseudogemmobacter</taxon>
    </lineage>
</organism>
<comment type="caution">
    <text evidence="7">The sequence shown here is derived from an EMBL/GenBank/DDBJ whole genome shotgun (WGS) entry which is preliminary data.</text>
</comment>
<evidence type="ECO:0000256" key="1">
    <source>
        <dbReference type="ARBA" id="ARBA00004496"/>
    </source>
</evidence>
<dbReference type="InterPro" id="IPR011789">
    <property type="entry name" value="CueR"/>
</dbReference>
<evidence type="ECO:0000313" key="7">
    <source>
        <dbReference type="EMBL" id="MDQ2065595.1"/>
    </source>
</evidence>
<dbReference type="EMBL" id="JAVDBT010000003">
    <property type="protein sequence ID" value="MDQ2065595.1"/>
    <property type="molecule type" value="Genomic_DNA"/>
</dbReference>
<dbReference type="PROSITE" id="PS50937">
    <property type="entry name" value="HTH_MERR_2"/>
    <property type="match status" value="1"/>
</dbReference>
<feature type="domain" description="HTH merR-type" evidence="6">
    <location>
        <begin position="1"/>
        <end position="68"/>
    </location>
</feature>
<dbReference type="Gene3D" id="1.10.1660.10">
    <property type="match status" value="1"/>
</dbReference>
<proteinExistence type="predicted"/>
<protein>
    <submittedName>
        <fullName evidence="7">Cu(I)-responsive transcriptional regulator</fullName>
    </submittedName>
</protein>
<evidence type="ECO:0000256" key="4">
    <source>
        <dbReference type="ARBA" id="ARBA00023125"/>
    </source>
</evidence>
<keyword evidence="8" id="KW-1185">Reference proteome</keyword>
<keyword evidence="3" id="KW-0805">Transcription regulation</keyword>
<evidence type="ECO:0000259" key="6">
    <source>
        <dbReference type="PROSITE" id="PS50937"/>
    </source>
</evidence>
<keyword evidence="2" id="KW-0963">Cytoplasm</keyword>
<reference evidence="7 8" key="1">
    <citation type="submission" date="2023-08" db="EMBL/GenBank/DDBJ databases">
        <title>Characterization of two Paracoccaceae strains isolated from Phycosphere and proposal of Xinfangfangia lacusdiani sp. nov.</title>
        <authorList>
            <person name="Deng Y."/>
            <person name="Zhang Y.Q."/>
        </authorList>
    </citation>
    <scope>NUCLEOTIDE SEQUENCE [LARGE SCALE GENOMIC DNA]</scope>
    <source>
        <strain evidence="7 8">CPCC 101601</strain>
    </source>
</reference>
<accession>A0ABU0VXG2</accession>
<evidence type="ECO:0000256" key="3">
    <source>
        <dbReference type="ARBA" id="ARBA00023015"/>
    </source>
</evidence>
<dbReference type="PANTHER" id="PTHR30204:SF94">
    <property type="entry name" value="HEAVY METAL-DEPENDENT TRANSCRIPTIONAL REGULATOR HI_0293-RELATED"/>
    <property type="match status" value="1"/>
</dbReference>
<dbReference type="Proteomes" id="UP001239680">
    <property type="component" value="Unassembled WGS sequence"/>
</dbReference>
<comment type="subcellular location">
    <subcellularLocation>
        <location evidence="1">Cytoplasm</location>
    </subcellularLocation>
</comment>
<dbReference type="RefSeq" id="WP_306679281.1">
    <property type="nucleotide sequence ID" value="NZ_JAVDBT010000003.1"/>
</dbReference>
<sequence length="130" mass="14202">MNISEVGARAGLPAKTIRYYEEIGLIHPQRGANGYRHFRETDLHKLAFIGRARGLGFSIEDCRALLALYEDKARASADVKALAERHLEQIAAKLSELRAMQRVLSDLVGACCGDARPDCPILSGLASPAR</sequence>
<name>A0ABU0VXG2_9RHOB</name>
<dbReference type="PRINTS" id="PR00040">
    <property type="entry name" value="HTHMERR"/>
</dbReference>
<dbReference type="Pfam" id="PF00376">
    <property type="entry name" value="MerR"/>
    <property type="match status" value="1"/>
</dbReference>
<keyword evidence="5" id="KW-0804">Transcription</keyword>
<dbReference type="CDD" id="cd01108">
    <property type="entry name" value="HTH_CueR"/>
    <property type="match status" value="1"/>
</dbReference>
<dbReference type="SMART" id="SM00422">
    <property type="entry name" value="HTH_MERR"/>
    <property type="match status" value="1"/>
</dbReference>
<dbReference type="InterPro" id="IPR015358">
    <property type="entry name" value="Tscrpt_reg_MerR_DNA-bd"/>
</dbReference>
<evidence type="ECO:0000313" key="8">
    <source>
        <dbReference type="Proteomes" id="UP001239680"/>
    </source>
</evidence>
<dbReference type="SUPFAM" id="SSF46955">
    <property type="entry name" value="Putative DNA-binding domain"/>
    <property type="match status" value="1"/>
</dbReference>
<dbReference type="InterPro" id="IPR009061">
    <property type="entry name" value="DNA-bd_dom_put_sf"/>
</dbReference>
<gene>
    <name evidence="7" type="ORF">Q9295_04365</name>
</gene>
<dbReference type="Pfam" id="PF09278">
    <property type="entry name" value="MerR-DNA-bind"/>
    <property type="match status" value="1"/>
</dbReference>
<keyword evidence="4" id="KW-0238">DNA-binding</keyword>
<evidence type="ECO:0000256" key="5">
    <source>
        <dbReference type="ARBA" id="ARBA00023163"/>
    </source>
</evidence>
<dbReference type="InterPro" id="IPR000551">
    <property type="entry name" value="MerR-type_HTH_dom"/>
</dbReference>
<evidence type="ECO:0000256" key="2">
    <source>
        <dbReference type="ARBA" id="ARBA00022490"/>
    </source>
</evidence>